<gene>
    <name evidence="1" type="ORF">BGZ65_012882</name>
</gene>
<evidence type="ECO:0000313" key="1">
    <source>
        <dbReference type="EMBL" id="KAF9991960.1"/>
    </source>
</evidence>
<accession>A0A9P6MCH1</accession>
<dbReference type="Proteomes" id="UP000749646">
    <property type="component" value="Unassembled WGS sequence"/>
</dbReference>
<keyword evidence="2" id="KW-1185">Reference proteome</keyword>
<dbReference type="EMBL" id="JAAAHW010002432">
    <property type="protein sequence ID" value="KAF9991960.1"/>
    <property type="molecule type" value="Genomic_DNA"/>
</dbReference>
<organism evidence="1 2">
    <name type="scientific">Modicella reniformis</name>
    <dbReference type="NCBI Taxonomy" id="1440133"/>
    <lineage>
        <taxon>Eukaryota</taxon>
        <taxon>Fungi</taxon>
        <taxon>Fungi incertae sedis</taxon>
        <taxon>Mucoromycota</taxon>
        <taxon>Mortierellomycotina</taxon>
        <taxon>Mortierellomycetes</taxon>
        <taxon>Mortierellales</taxon>
        <taxon>Mortierellaceae</taxon>
        <taxon>Modicella</taxon>
    </lineage>
</organism>
<proteinExistence type="predicted"/>
<name>A0A9P6MCH1_9FUNG</name>
<reference evidence="1" key="1">
    <citation type="journal article" date="2020" name="Fungal Divers.">
        <title>Resolving the Mortierellaceae phylogeny through synthesis of multi-gene phylogenetics and phylogenomics.</title>
        <authorList>
            <person name="Vandepol N."/>
            <person name="Liber J."/>
            <person name="Desiro A."/>
            <person name="Na H."/>
            <person name="Kennedy M."/>
            <person name="Barry K."/>
            <person name="Grigoriev I.V."/>
            <person name="Miller A.N."/>
            <person name="O'Donnell K."/>
            <person name="Stajich J.E."/>
            <person name="Bonito G."/>
        </authorList>
    </citation>
    <scope>NUCLEOTIDE SEQUENCE</scope>
    <source>
        <strain evidence="1">MES-2147</strain>
    </source>
</reference>
<evidence type="ECO:0000313" key="2">
    <source>
        <dbReference type="Proteomes" id="UP000749646"/>
    </source>
</evidence>
<dbReference type="InterPro" id="IPR011990">
    <property type="entry name" value="TPR-like_helical_dom_sf"/>
</dbReference>
<protein>
    <submittedName>
        <fullName evidence="1">Uncharacterized protein</fullName>
    </submittedName>
</protein>
<comment type="caution">
    <text evidence="1">The sequence shown here is derived from an EMBL/GenBank/DDBJ whole genome shotgun (WGS) entry which is preliminary data.</text>
</comment>
<dbReference type="AlphaFoldDB" id="A0A9P6MCH1"/>
<sequence>MSQDILRYTTRDHIVNAIIAHLGVTEGDWILFEKDVEHFGDICPDFQASRAREVLQSLAKAERDHDAEAFKMACQEMNRLNTSGMQDWQVELFLNEKRKLEDSSLL</sequence>
<dbReference type="OrthoDB" id="9984275at2759"/>
<dbReference type="Pfam" id="PF14938">
    <property type="entry name" value="SNAP"/>
    <property type="match status" value="1"/>
</dbReference>
<dbReference type="Gene3D" id="1.25.40.10">
    <property type="entry name" value="Tetratricopeptide repeat domain"/>
    <property type="match status" value="1"/>
</dbReference>